<keyword evidence="3" id="KW-0449">Lipoprotein</keyword>
<feature type="signal peptide" evidence="2">
    <location>
        <begin position="1"/>
        <end position="19"/>
    </location>
</feature>
<organism evidence="3 4">
    <name type="scientific">Bacteroides fragilis str. 2-F-2 #4</name>
    <dbReference type="NCBI Taxonomy" id="1339280"/>
    <lineage>
        <taxon>Bacteria</taxon>
        <taxon>Pseudomonadati</taxon>
        <taxon>Bacteroidota</taxon>
        <taxon>Bacteroidia</taxon>
        <taxon>Bacteroidales</taxon>
        <taxon>Bacteroidaceae</taxon>
        <taxon>Bacteroides</taxon>
    </lineage>
</organism>
<sequence length="504" mass="54187">MKKKLMMVAVLLGALSLGACVDNDESASVEAVRNAKAEQLKGLAALANAQAEATKITAEAEAALKNAQAEYQKEMTEEAKQKFAVDIEKIKAEAEKAIAEAKKAASEAELAILKNADERVQWLYGQYTTAADELATLNENLLTKTAGLAQLEAGITTAEANAKVNTIVLNRTIAAETAKLEVLKDPVNTNIDKDALNAKKEAAYQKYTLAYSTLMNNEGAALDADAKGIQEAIDALDRDAIDAVNNLYSNVIAFTGYEYLSWETTSGSAYRSFPSGAYISEAQKLNAENYFATNLEDAANALGTSADTKDKNTAYGRLAAANAQLEDANKMGETTDAEKEAKKQAIKDAKTAIALAKDEIVRAQASYDEEKAASDEFTAALAAVDVKAYNDAVSAIVALVKANETVAKAFNDANETPTKLWNEYSVLNTLYNNSQNLEELIARCEYNIAYAKEQIKFYEANITNAEAQLAKGKEELANLEKEIAAKKIIVDNAKAALDAELNAE</sequence>
<evidence type="ECO:0000313" key="3">
    <source>
        <dbReference type="EMBL" id="EXZ45570.1"/>
    </source>
</evidence>
<feature type="coiled-coil region" evidence="1">
    <location>
        <begin position="46"/>
        <end position="116"/>
    </location>
</feature>
<name>A0A015YGH7_BACFG</name>
<feature type="coiled-coil region" evidence="1">
    <location>
        <begin position="448"/>
        <end position="496"/>
    </location>
</feature>
<dbReference type="EMBL" id="JGDM01000021">
    <property type="protein sequence ID" value="EXZ45570.1"/>
    <property type="molecule type" value="Genomic_DNA"/>
</dbReference>
<evidence type="ECO:0000313" key="4">
    <source>
        <dbReference type="Proteomes" id="UP000022272"/>
    </source>
</evidence>
<dbReference type="AlphaFoldDB" id="A0A015YGH7"/>
<evidence type="ECO:0000256" key="2">
    <source>
        <dbReference type="SAM" id="SignalP"/>
    </source>
</evidence>
<keyword evidence="1" id="KW-0175">Coiled coil</keyword>
<proteinExistence type="predicted"/>
<evidence type="ECO:0000256" key="1">
    <source>
        <dbReference type="SAM" id="Coils"/>
    </source>
</evidence>
<accession>A0A015YGH7</accession>
<keyword evidence="2" id="KW-0732">Signal</keyword>
<dbReference type="Proteomes" id="UP000022272">
    <property type="component" value="Unassembled WGS sequence"/>
</dbReference>
<dbReference type="RefSeq" id="WP_032570104.1">
    <property type="nucleotide sequence ID" value="NZ_JGDM01000021.1"/>
</dbReference>
<feature type="coiled-coil region" evidence="1">
    <location>
        <begin position="339"/>
        <end position="373"/>
    </location>
</feature>
<dbReference type="PATRIC" id="fig|1339280.3.peg.1112"/>
<feature type="chain" id="PRO_5001482632" evidence="2">
    <location>
        <begin position="20"/>
        <end position="504"/>
    </location>
</feature>
<protein>
    <submittedName>
        <fullName evidence="3">Putative lipoprotein</fullName>
    </submittedName>
</protein>
<reference evidence="3 4" key="1">
    <citation type="submission" date="2014-02" db="EMBL/GenBank/DDBJ databases">
        <authorList>
            <person name="Sears C."/>
            <person name="Carroll K."/>
            <person name="Sack B.R."/>
            <person name="Qadri F."/>
            <person name="Myers L.L."/>
            <person name="Chung G.-T."/>
            <person name="Escheverria P."/>
            <person name="Fraser C.M."/>
            <person name="Sadzewicz L."/>
            <person name="Shefchek K.A."/>
            <person name="Tallon L."/>
            <person name="Das S.P."/>
            <person name="Daugherty S."/>
            <person name="Mongodin E.F."/>
        </authorList>
    </citation>
    <scope>NUCLEOTIDE SEQUENCE [LARGE SCALE GENOMIC DNA]</scope>
    <source>
        <strain evidence="3 4">2-F-2 #4</strain>
    </source>
</reference>
<gene>
    <name evidence="3" type="ORF">M076_1148</name>
</gene>
<comment type="caution">
    <text evidence="3">The sequence shown here is derived from an EMBL/GenBank/DDBJ whole genome shotgun (WGS) entry which is preliminary data.</text>
</comment>
<dbReference type="PROSITE" id="PS51257">
    <property type="entry name" value="PROKAR_LIPOPROTEIN"/>
    <property type="match status" value="1"/>
</dbReference>